<evidence type="ECO:0000313" key="3">
    <source>
        <dbReference type="EMBL" id="KAH9381947.1"/>
    </source>
</evidence>
<keyword evidence="2" id="KW-1133">Transmembrane helix</keyword>
<reference evidence="3 4" key="1">
    <citation type="journal article" date="2020" name="Cell">
        <title>Large-Scale Comparative Analyses of Tick Genomes Elucidate Their Genetic Diversity and Vector Capacities.</title>
        <authorList>
            <consortium name="Tick Genome and Microbiome Consortium (TIGMIC)"/>
            <person name="Jia N."/>
            <person name="Wang J."/>
            <person name="Shi W."/>
            <person name="Du L."/>
            <person name="Sun Y."/>
            <person name="Zhan W."/>
            <person name="Jiang J.F."/>
            <person name="Wang Q."/>
            <person name="Zhang B."/>
            <person name="Ji P."/>
            <person name="Bell-Sakyi L."/>
            <person name="Cui X.M."/>
            <person name="Yuan T.T."/>
            <person name="Jiang B.G."/>
            <person name="Yang W.F."/>
            <person name="Lam T.T."/>
            <person name="Chang Q.C."/>
            <person name="Ding S.J."/>
            <person name="Wang X.J."/>
            <person name="Zhu J.G."/>
            <person name="Ruan X.D."/>
            <person name="Zhao L."/>
            <person name="Wei J.T."/>
            <person name="Ye R.Z."/>
            <person name="Que T.C."/>
            <person name="Du C.H."/>
            <person name="Zhou Y.H."/>
            <person name="Cheng J.X."/>
            <person name="Dai P.F."/>
            <person name="Guo W.B."/>
            <person name="Han X.H."/>
            <person name="Huang E.J."/>
            <person name="Li L.F."/>
            <person name="Wei W."/>
            <person name="Gao Y.C."/>
            <person name="Liu J.Z."/>
            <person name="Shao H.Z."/>
            <person name="Wang X."/>
            <person name="Wang C.C."/>
            <person name="Yang T.C."/>
            <person name="Huo Q.B."/>
            <person name="Li W."/>
            <person name="Chen H.Y."/>
            <person name="Chen S.E."/>
            <person name="Zhou L.G."/>
            <person name="Ni X.B."/>
            <person name="Tian J.H."/>
            <person name="Sheng Y."/>
            <person name="Liu T."/>
            <person name="Pan Y.S."/>
            <person name="Xia L.Y."/>
            <person name="Li J."/>
            <person name="Zhao F."/>
            <person name="Cao W.C."/>
        </authorList>
    </citation>
    <scope>NUCLEOTIDE SEQUENCE [LARGE SCALE GENOMIC DNA]</scope>
    <source>
        <strain evidence="3">HaeL-2018</strain>
    </source>
</reference>
<evidence type="ECO:0000256" key="2">
    <source>
        <dbReference type="SAM" id="Phobius"/>
    </source>
</evidence>
<evidence type="ECO:0000256" key="1">
    <source>
        <dbReference type="SAM" id="MobiDB-lite"/>
    </source>
</evidence>
<dbReference type="EMBL" id="JABSTR010000011">
    <property type="protein sequence ID" value="KAH9381947.1"/>
    <property type="molecule type" value="Genomic_DNA"/>
</dbReference>
<gene>
    <name evidence="3" type="ORF">HPB48_013580</name>
</gene>
<feature type="region of interest" description="Disordered" evidence="1">
    <location>
        <begin position="1"/>
        <end position="24"/>
    </location>
</feature>
<protein>
    <submittedName>
        <fullName evidence="3">Uncharacterized protein</fullName>
    </submittedName>
</protein>
<dbReference type="Proteomes" id="UP000821853">
    <property type="component" value="Chromosome 9"/>
</dbReference>
<name>A0A9J6H3S0_HAELO</name>
<organism evidence="3 4">
    <name type="scientific">Haemaphysalis longicornis</name>
    <name type="common">Bush tick</name>
    <dbReference type="NCBI Taxonomy" id="44386"/>
    <lineage>
        <taxon>Eukaryota</taxon>
        <taxon>Metazoa</taxon>
        <taxon>Ecdysozoa</taxon>
        <taxon>Arthropoda</taxon>
        <taxon>Chelicerata</taxon>
        <taxon>Arachnida</taxon>
        <taxon>Acari</taxon>
        <taxon>Parasitiformes</taxon>
        <taxon>Ixodida</taxon>
        <taxon>Ixodoidea</taxon>
        <taxon>Ixodidae</taxon>
        <taxon>Haemaphysalinae</taxon>
        <taxon>Haemaphysalis</taxon>
    </lineage>
</organism>
<dbReference type="AlphaFoldDB" id="A0A9J6H3S0"/>
<sequence length="176" mass="18331">MSVANVRSDHEVESESLPAVGLESHGQSQGVLSLEVRGLEGGPSPAAHRVLDAAAWSSFLRRGCDEGNSHGYGSGYRLCRTAHRAHVATAALTSRWCPHSGSWAELKPAAAPRFQAALGAGGACPGRDGSMRPAAPLALHCFFFAFAAAALTLGAVGPFALRKLPKTKLQNKDSTS</sequence>
<keyword evidence="2" id="KW-0812">Transmembrane</keyword>
<feature type="transmembrane region" description="Helical" evidence="2">
    <location>
        <begin position="137"/>
        <end position="161"/>
    </location>
</feature>
<accession>A0A9J6H3S0</accession>
<keyword evidence="2" id="KW-0472">Membrane</keyword>
<dbReference type="VEuPathDB" id="VectorBase:HLOH_058958"/>
<keyword evidence="4" id="KW-1185">Reference proteome</keyword>
<evidence type="ECO:0000313" key="4">
    <source>
        <dbReference type="Proteomes" id="UP000821853"/>
    </source>
</evidence>
<comment type="caution">
    <text evidence="3">The sequence shown here is derived from an EMBL/GenBank/DDBJ whole genome shotgun (WGS) entry which is preliminary data.</text>
</comment>
<proteinExistence type="predicted"/>